<name>A0ABD0JSB4_9CAEN</name>
<organism evidence="2 3">
    <name type="scientific">Batillaria attramentaria</name>
    <dbReference type="NCBI Taxonomy" id="370345"/>
    <lineage>
        <taxon>Eukaryota</taxon>
        <taxon>Metazoa</taxon>
        <taxon>Spiralia</taxon>
        <taxon>Lophotrochozoa</taxon>
        <taxon>Mollusca</taxon>
        <taxon>Gastropoda</taxon>
        <taxon>Caenogastropoda</taxon>
        <taxon>Sorbeoconcha</taxon>
        <taxon>Cerithioidea</taxon>
        <taxon>Batillariidae</taxon>
        <taxon>Batillaria</taxon>
    </lineage>
</organism>
<comment type="caution">
    <text evidence="2">The sequence shown here is derived from an EMBL/GenBank/DDBJ whole genome shotgun (WGS) entry which is preliminary data.</text>
</comment>
<evidence type="ECO:0000313" key="2">
    <source>
        <dbReference type="EMBL" id="KAK7477980.1"/>
    </source>
</evidence>
<gene>
    <name evidence="2" type="ORF">BaRGS_00030809</name>
</gene>
<feature type="region of interest" description="Disordered" evidence="1">
    <location>
        <begin position="1"/>
        <end position="26"/>
    </location>
</feature>
<dbReference type="EMBL" id="JACVVK020000337">
    <property type="protein sequence ID" value="KAK7477980.1"/>
    <property type="molecule type" value="Genomic_DNA"/>
</dbReference>
<dbReference type="AlphaFoldDB" id="A0ABD0JSB4"/>
<evidence type="ECO:0000256" key="1">
    <source>
        <dbReference type="SAM" id="MobiDB-lite"/>
    </source>
</evidence>
<reference evidence="2 3" key="1">
    <citation type="journal article" date="2023" name="Sci. Data">
        <title>Genome assembly of the Korean intertidal mud-creeper Batillaria attramentaria.</title>
        <authorList>
            <person name="Patra A.K."/>
            <person name="Ho P.T."/>
            <person name="Jun S."/>
            <person name="Lee S.J."/>
            <person name="Kim Y."/>
            <person name="Won Y.J."/>
        </authorList>
    </citation>
    <scope>NUCLEOTIDE SEQUENCE [LARGE SCALE GENOMIC DNA]</scope>
    <source>
        <tissue evidence="2">Foot muscle</tissue>
    </source>
</reference>
<evidence type="ECO:0000313" key="3">
    <source>
        <dbReference type="Proteomes" id="UP001519460"/>
    </source>
</evidence>
<protein>
    <submittedName>
        <fullName evidence="2">Uncharacterized protein</fullName>
    </submittedName>
</protein>
<feature type="compositionally biased region" description="Polar residues" evidence="1">
    <location>
        <begin position="17"/>
        <end position="26"/>
    </location>
</feature>
<keyword evidence="3" id="KW-1185">Reference proteome</keyword>
<dbReference type="Proteomes" id="UP001519460">
    <property type="component" value="Unassembled WGS sequence"/>
</dbReference>
<proteinExistence type="predicted"/>
<accession>A0ABD0JSB4</accession>
<sequence length="66" mass="7033">MSRARSPRAKLAPTLPGPQSLTHRSLSMGNSAADILNNLCQSAPIVLGMKRSSVDNPHGNGPNERR</sequence>